<evidence type="ECO:0000313" key="1">
    <source>
        <dbReference type="EMBL" id="AOO91226.1"/>
    </source>
</evidence>
<proteinExistence type="predicted"/>
<organism evidence="1">
    <name type="scientific">Rhizobium leguminosarum bv. trifolii</name>
    <dbReference type="NCBI Taxonomy" id="386"/>
    <lineage>
        <taxon>Bacteria</taxon>
        <taxon>Pseudomonadati</taxon>
        <taxon>Pseudomonadota</taxon>
        <taxon>Alphaproteobacteria</taxon>
        <taxon>Hyphomicrobiales</taxon>
        <taxon>Rhizobiaceae</taxon>
        <taxon>Rhizobium/Agrobacterium group</taxon>
        <taxon>Rhizobium</taxon>
    </lineage>
</organism>
<dbReference type="AlphaFoldDB" id="A0A1B8RB05"/>
<reference evidence="1" key="2">
    <citation type="journal article" date="2016" name="Front. Microbiol.">
        <title>The Regulatory Protein RosR Affects Rhizobium leguminosarum bv. trifolii Protein Profiles, Cell Surface Properties, and Symbiosis with Clover.</title>
        <authorList>
            <person name="Rachwal K."/>
            <person name="Boguszewska A."/>
            <person name="Kopcinska J."/>
            <person name="Karas M."/>
            <person name="Tchorzewski M."/>
            <person name="Janczarek M."/>
        </authorList>
    </citation>
    <scope>NUCLEOTIDE SEQUENCE</scope>
    <source>
        <strain evidence="1">Rt24.2</strain>
    </source>
</reference>
<accession>A0A1B8RB05</accession>
<reference evidence="1" key="1">
    <citation type="journal article" date="2015" name="BMC Genomics">
        <title>Transcriptome profiling of a Rhizobium leguminosarum bv. trifolii rosR mutant reveals the role of the transcriptional regulator RosR in motility, synthesis of cell-surface components, and other cellular processes.</title>
        <authorList>
            <person name="Rachwal K."/>
            <person name="Matczynska E."/>
            <person name="Janczarek M."/>
        </authorList>
    </citation>
    <scope>NUCLEOTIDE SEQUENCE</scope>
    <source>
        <strain evidence="1">Rt24.2</strain>
    </source>
</reference>
<sequence length="118" mass="12816">MVPIKGTIVQARNAKVRDDYVLAISQALRHDLGSSAPAIKTIMRWTGASNRAAKYWLAGERGPGGWHLIQLARNSDAVLHAFLMMADRDIFEVSIELNAARASLARAAAIIEALAPRP</sequence>
<dbReference type="EMBL" id="KX488862">
    <property type="protein sequence ID" value="AOO91226.1"/>
    <property type="molecule type" value="Genomic_DNA"/>
</dbReference>
<name>A0A1B8RB05_RHILT</name>
<protein>
    <submittedName>
        <fullName evidence="1">Uncharacterized protein</fullName>
    </submittedName>
</protein>